<accession>A0A1E7FS64</accession>
<protein>
    <submittedName>
        <fullName evidence="1">Uncharacterized protein</fullName>
    </submittedName>
</protein>
<dbReference type="AlphaFoldDB" id="A0A1E7FS64"/>
<evidence type="ECO:0000313" key="2">
    <source>
        <dbReference type="Proteomes" id="UP000095751"/>
    </source>
</evidence>
<gene>
    <name evidence="1" type="ORF">FRACYDRAFT_234304</name>
</gene>
<dbReference type="Proteomes" id="UP000095751">
    <property type="component" value="Unassembled WGS sequence"/>
</dbReference>
<keyword evidence="2" id="KW-1185">Reference proteome</keyword>
<proteinExistence type="predicted"/>
<organism evidence="1 2">
    <name type="scientific">Fragilariopsis cylindrus CCMP1102</name>
    <dbReference type="NCBI Taxonomy" id="635003"/>
    <lineage>
        <taxon>Eukaryota</taxon>
        <taxon>Sar</taxon>
        <taxon>Stramenopiles</taxon>
        <taxon>Ochrophyta</taxon>
        <taxon>Bacillariophyta</taxon>
        <taxon>Bacillariophyceae</taxon>
        <taxon>Bacillariophycidae</taxon>
        <taxon>Bacillariales</taxon>
        <taxon>Bacillariaceae</taxon>
        <taxon>Fragilariopsis</taxon>
    </lineage>
</organism>
<dbReference type="KEGG" id="fcy:FRACYDRAFT_234304"/>
<reference evidence="1 2" key="1">
    <citation type="submission" date="2016-09" db="EMBL/GenBank/DDBJ databases">
        <title>Extensive genetic diversity and differential bi-allelic expression allows diatom success in the polar Southern Ocean.</title>
        <authorList>
            <consortium name="DOE Joint Genome Institute"/>
            <person name="Mock T."/>
            <person name="Otillar R.P."/>
            <person name="Strauss J."/>
            <person name="Dupont C."/>
            <person name="Frickenhaus S."/>
            <person name="Maumus F."/>
            <person name="Mcmullan M."/>
            <person name="Sanges R."/>
            <person name="Schmutz J."/>
            <person name="Toseland A."/>
            <person name="Valas R."/>
            <person name="Veluchamy A."/>
            <person name="Ward B.J."/>
            <person name="Allen A."/>
            <person name="Barry K."/>
            <person name="Falciatore A."/>
            <person name="Ferrante M."/>
            <person name="Fortunato A.E."/>
            <person name="Gloeckner G."/>
            <person name="Gruber A."/>
            <person name="Hipkin R."/>
            <person name="Janech M."/>
            <person name="Kroth P."/>
            <person name="Leese F."/>
            <person name="Lindquist E."/>
            <person name="Lyon B.R."/>
            <person name="Martin J."/>
            <person name="Mayer C."/>
            <person name="Parker M."/>
            <person name="Quesneville H."/>
            <person name="Raymond J."/>
            <person name="Uhlig C."/>
            <person name="Valentin K.U."/>
            <person name="Worden A.Z."/>
            <person name="Armbrust E.V."/>
            <person name="Bowler C."/>
            <person name="Green B."/>
            <person name="Moulton V."/>
            <person name="Van Oosterhout C."/>
            <person name="Grigoriev I."/>
        </authorList>
    </citation>
    <scope>NUCLEOTIDE SEQUENCE [LARGE SCALE GENOMIC DNA]</scope>
    <source>
        <strain evidence="1 2">CCMP1102</strain>
    </source>
</reference>
<sequence>MEEETNNNSNDDVCGNPYLALRARNQARLKELGLYTFPKAKTRTRTTTTRSNNKKHSTPSILAIVTPSRRSSRISGQPIKANYMEVSNTLLNDTKRHHQRGTKRSLTVLDDDDDNDADERIYNMDKQLKKKIISSKKSSSISEPAANSVRSISLDTSKLVLKFLGKPMETFGKDFVIHNTFSEVAYPDDVHRLQGVSRLSFNKYCGVQEWKNSIYLWINLGGPNDFSSNGRCVSWFGGSKMREDSPVIQRLIHMGKETASNNSSISSSRIILWCRHNDAQTKKLLPYTCMGRLAYESHVPGSQPVTFTWRLIDYDSIMNSQTTREYFQEATGSG</sequence>
<name>A0A1E7FS64_9STRA</name>
<dbReference type="InParanoid" id="A0A1E7FS64"/>
<dbReference type="OrthoDB" id="189931at2759"/>
<dbReference type="EMBL" id="KV784354">
    <property type="protein sequence ID" value="OEU20673.1"/>
    <property type="molecule type" value="Genomic_DNA"/>
</dbReference>
<evidence type="ECO:0000313" key="1">
    <source>
        <dbReference type="EMBL" id="OEU20673.1"/>
    </source>
</evidence>